<keyword evidence="9" id="KW-0648">Protein biosynthesis</keyword>
<evidence type="ECO:0000313" key="12">
    <source>
        <dbReference type="EMBL" id="CAB4879497.1"/>
    </source>
</evidence>
<feature type="domain" description="DHHA1" evidence="11">
    <location>
        <begin position="6"/>
        <end position="56"/>
    </location>
</feature>
<reference evidence="12" key="1">
    <citation type="submission" date="2020-05" db="EMBL/GenBank/DDBJ databases">
        <authorList>
            <person name="Chiriac C."/>
            <person name="Salcher M."/>
            <person name="Ghai R."/>
            <person name="Kavagutti S V."/>
        </authorList>
    </citation>
    <scope>NUCLEOTIDE SEQUENCE</scope>
</reference>
<name>A0A6J7E8R6_9ZZZZ</name>
<evidence type="ECO:0000256" key="6">
    <source>
        <dbReference type="ARBA" id="ARBA00022741"/>
    </source>
</evidence>
<dbReference type="GO" id="GO:0004813">
    <property type="term" value="F:alanine-tRNA ligase activity"/>
    <property type="evidence" value="ECO:0007669"/>
    <property type="project" value="UniProtKB-EC"/>
</dbReference>
<evidence type="ECO:0000259" key="11">
    <source>
        <dbReference type="Pfam" id="PF02272"/>
    </source>
</evidence>
<sequence length="60" mass="5726">MTPALVDRGVRAGDVVRAAAQVAGGGGGGKDTMAQAGGRDPEKLADALAAAHATIEAALA</sequence>
<evidence type="ECO:0000256" key="3">
    <source>
        <dbReference type="ARBA" id="ARBA00017959"/>
    </source>
</evidence>
<evidence type="ECO:0000256" key="5">
    <source>
        <dbReference type="ARBA" id="ARBA00022598"/>
    </source>
</evidence>
<keyword evidence="4" id="KW-0820">tRNA-binding</keyword>
<organism evidence="12">
    <name type="scientific">freshwater metagenome</name>
    <dbReference type="NCBI Taxonomy" id="449393"/>
    <lineage>
        <taxon>unclassified sequences</taxon>
        <taxon>metagenomes</taxon>
        <taxon>ecological metagenomes</taxon>
    </lineage>
</organism>
<dbReference type="Pfam" id="PF02272">
    <property type="entry name" value="DHHA1"/>
    <property type="match status" value="1"/>
</dbReference>
<accession>A0A6J7E8R6</accession>
<dbReference type="GO" id="GO:0005524">
    <property type="term" value="F:ATP binding"/>
    <property type="evidence" value="ECO:0007669"/>
    <property type="project" value="UniProtKB-KW"/>
</dbReference>
<evidence type="ECO:0000256" key="2">
    <source>
        <dbReference type="ARBA" id="ARBA00013168"/>
    </source>
</evidence>
<evidence type="ECO:0000256" key="8">
    <source>
        <dbReference type="ARBA" id="ARBA00022884"/>
    </source>
</evidence>
<keyword evidence="5" id="KW-0436">Ligase</keyword>
<dbReference type="InterPro" id="IPR003156">
    <property type="entry name" value="DHHA1_dom"/>
</dbReference>
<gene>
    <name evidence="12" type="ORF">UFOPK3423_01217</name>
</gene>
<evidence type="ECO:0000256" key="9">
    <source>
        <dbReference type="ARBA" id="ARBA00022917"/>
    </source>
</evidence>
<protein>
    <recommendedName>
        <fullName evidence="3">Alanine--tRNA ligase</fullName>
        <ecNumber evidence="2">6.1.1.7</ecNumber>
    </recommendedName>
</protein>
<evidence type="ECO:0000256" key="1">
    <source>
        <dbReference type="ARBA" id="ARBA00008226"/>
    </source>
</evidence>
<dbReference type="Gene3D" id="3.10.310.40">
    <property type="match status" value="1"/>
</dbReference>
<dbReference type="FunFam" id="3.10.310.40:FF:000001">
    <property type="entry name" value="Alanine--tRNA ligase"/>
    <property type="match status" value="1"/>
</dbReference>
<dbReference type="EMBL" id="CAFBLQ010000146">
    <property type="protein sequence ID" value="CAB4879497.1"/>
    <property type="molecule type" value="Genomic_DNA"/>
</dbReference>
<dbReference type="GO" id="GO:0000049">
    <property type="term" value="F:tRNA binding"/>
    <property type="evidence" value="ECO:0007669"/>
    <property type="project" value="UniProtKB-KW"/>
</dbReference>
<evidence type="ECO:0000256" key="7">
    <source>
        <dbReference type="ARBA" id="ARBA00022840"/>
    </source>
</evidence>
<dbReference type="GO" id="GO:0006412">
    <property type="term" value="P:translation"/>
    <property type="evidence" value="ECO:0007669"/>
    <property type="project" value="UniProtKB-KW"/>
</dbReference>
<keyword evidence="7" id="KW-0067">ATP-binding</keyword>
<evidence type="ECO:0000256" key="10">
    <source>
        <dbReference type="ARBA" id="ARBA00023146"/>
    </source>
</evidence>
<dbReference type="AlphaFoldDB" id="A0A6J7E8R6"/>
<comment type="similarity">
    <text evidence="1">Belongs to the class-II aminoacyl-tRNA synthetase family.</text>
</comment>
<keyword evidence="8" id="KW-0694">RNA-binding</keyword>
<dbReference type="EC" id="6.1.1.7" evidence="2"/>
<keyword evidence="6" id="KW-0547">Nucleotide-binding</keyword>
<evidence type="ECO:0000256" key="4">
    <source>
        <dbReference type="ARBA" id="ARBA00022555"/>
    </source>
</evidence>
<keyword evidence="10" id="KW-0030">Aminoacyl-tRNA synthetase</keyword>
<proteinExistence type="inferred from homology"/>